<evidence type="ECO:0000259" key="1">
    <source>
        <dbReference type="Pfam" id="PF13276"/>
    </source>
</evidence>
<dbReference type="InterPro" id="IPR025948">
    <property type="entry name" value="HTH-like_dom"/>
</dbReference>
<dbReference type="EMBL" id="JAAIWK010000003">
    <property type="protein sequence ID" value="NEY19019.1"/>
    <property type="molecule type" value="Genomic_DNA"/>
</dbReference>
<keyword evidence="3" id="KW-1185">Reference proteome</keyword>
<reference evidence="2 3" key="2">
    <citation type="submission" date="2020-03" db="EMBL/GenBank/DDBJ databases">
        <title>Bacillus aquiflavi sp. nov., isolated from yellow water of strong flavor Chinese baijiu in Yibin region of China.</title>
        <authorList>
            <person name="Xie J."/>
        </authorList>
    </citation>
    <scope>NUCLEOTIDE SEQUENCE [LARGE SCALE GENOMIC DNA]</scope>
    <source>
        <strain evidence="2 3">Gsoil 114</strain>
    </source>
</reference>
<organism evidence="2 3">
    <name type="scientific">Heyndrickxia ginsengihumi</name>
    <dbReference type="NCBI Taxonomy" id="363870"/>
    <lineage>
        <taxon>Bacteria</taxon>
        <taxon>Bacillati</taxon>
        <taxon>Bacillota</taxon>
        <taxon>Bacilli</taxon>
        <taxon>Bacillales</taxon>
        <taxon>Bacillaceae</taxon>
        <taxon>Heyndrickxia</taxon>
    </lineage>
</organism>
<protein>
    <submittedName>
        <fullName evidence="2">Transposase</fullName>
    </submittedName>
</protein>
<comment type="caution">
    <text evidence="2">The sequence shown here is derived from an EMBL/GenBank/DDBJ whole genome shotgun (WGS) entry which is preliminary data.</text>
</comment>
<name>A0A6M0P4Z0_9BACI</name>
<gene>
    <name evidence="2" type="ORF">G4D61_03420</name>
</gene>
<proteinExistence type="predicted"/>
<evidence type="ECO:0000313" key="3">
    <source>
        <dbReference type="Proteomes" id="UP000476934"/>
    </source>
</evidence>
<feature type="domain" description="HTH-like" evidence="1">
    <location>
        <begin position="12"/>
        <end position="50"/>
    </location>
</feature>
<dbReference type="RefSeq" id="WP_081750018.1">
    <property type="nucleotide sequence ID" value="NZ_JAAIWK010000003.1"/>
</dbReference>
<dbReference type="Pfam" id="PF13276">
    <property type="entry name" value="HTH_21"/>
    <property type="match status" value="1"/>
</dbReference>
<dbReference type="AlphaFoldDB" id="A0A6M0P4Z0"/>
<dbReference type="OrthoDB" id="9781005at2"/>
<sequence length="50" mass="6050">MGQKRFDDSNPDEEIEKIIQEIVNKHNGNYGYRRIDMELRKRGYIVNHKT</sequence>
<reference evidence="2 3" key="1">
    <citation type="submission" date="2020-02" db="EMBL/GenBank/DDBJ databases">
        <authorList>
            <person name="Feng H."/>
        </authorList>
    </citation>
    <scope>NUCLEOTIDE SEQUENCE [LARGE SCALE GENOMIC DNA]</scope>
    <source>
        <strain evidence="2 3">Gsoil 114</strain>
    </source>
</reference>
<evidence type="ECO:0000313" key="2">
    <source>
        <dbReference type="EMBL" id="NEY19019.1"/>
    </source>
</evidence>
<dbReference type="Proteomes" id="UP000476934">
    <property type="component" value="Unassembled WGS sequence"/>
</dbReference>
<accession>A0A6M0P4Z0</accession>